<dbReference type="Pfam" id="PF04988">
    <property type="entry name" value="AKAP95"/>
    <property type="match status" value="1"/>
</dbReference>
<feature type="region of interest" description="Disordered" evidence="1">
    <location>
        <begin position="390"/>
        <end position="414"/>
    </location>
</feature>
<protein>
    <submittedName>
        <fullName evidence="2">Uncharacterized protein</fullName>
    </submittedName>
</protein>
<keyword evidence="3" id="KW-1185">Reference proteome</keyword>
<dbReference type="InterPro" id="IPR007071">
    <property type="entry name" value="AKAP95"/>
</dbReference>
<dbReference type="PANTHER" id="PTHR12190:SF7">
    <property type="entry name" value="A-KINASE ANCHORING PROTEIN 8"/>
    <property type="match status" value="1"/>
</dbReference>
<dbReference type="Proteomes" id="UP000694569">
    <property type="component" value="Unplaced"/>
</dbReference>
<dbReference type="GO" id="GO:0016363">
    <property type="term" value="C:nuclear matrix"/>
    <property type="evidence" value="ECO:0007669"/>
    <property type="project" value="TreeGrafter"/>
</dbReference>
<reference evidence="2" key="1">
    <citation type="submission" date="2025-08" db="UniProtKB">
        <authorList>
            <consortium name="Ensembl"/>
        </authorList>
    </citation>
    <scope>IDENTIFICATION</scope>
</reference>
<dbReference type="OrthoDB" id="8923935at2759"/>
<name>A0A8C5RAT5_9ANUR</name>
<organism evidence="2 3">
    <name type="scientific">Leptobrachium leishanense</name>
    <name type="common">Leishan spiny toad</name>
    <dbReference type="NCBI Taxonomy" id="445787"/>
    <lineage>
        <taxon>Eukaryota</taxon>
        <taxon>Metazoa</taxon>
        <taxon>Chordata</taxon>
        <taxon>Craniata</taxon>
        <taxon>Vertebrata</taxon>
        <taxon>Euteleostomi</taxon>
        <taxon>Amphibia</taxon>
        <taxon>Batrachia</taxon>
        <taxon>Anura</taxon>
        <taxon>Pelobatoidea</taxon>
        <taxon>Megophryidae</taxon>
        <taxon>Leptobrachium</taxon>
    </lineage>
</organism>
<dbReference type="GO" id="GO:0034237">
    <property type="term" value="F:protein kinase A regulatory subunit binding"/>
    <property type="evidence" value="ECO:0007669"/>
    <property type="project" value="TreeGrafter"/>
</dbReference>
<reference evidence="2" key="2">
    <citation type="submission" date="2025-09" db="UniProtKB">
        <authorList>
            <consortium name="Ensembl"/>
        </authorList>
    </citation>
    <scope>IDENTIFICATION</scope>
</reference>
<dbReference type="Ensembl" id="ENSLLET00000050033.1">
    <property type="protein sequence ID" value="ENSLLEP00000048148.1"/>
    <property type="gene ID" value="ENSLLEG00000030385.1"/>
</dbReference>
<evidence type="ECO:0000256" key="1">
    <source>
        <dbReference type="SAM" id="MobiDB-lite"/>
    </source>
</evidence>
<dbReference type="PANTHER" id="PTHR12190">
    <property type="entry name" value="A-KINASE ANCHOR PROTEIN AKAP 8"/>
    <property type="match status" value="1"/>
</dbReference>
<sequence>MASYDRYNGFSFSGFTVPPIGNIQRETQGGMIHNTLPPLDMLFRETSKTFQYSTDFDMSNGSGSNSGYYGNHPSTSTTSTSFGFNWNPGFSNVHSSAMSTTHIWENNWDQNRSAEMGSSEAPRQMFTMPFAKWGKKRKRGSLALHCQGTHPGKMATDQAQEVGNVAVETAAQTGSDGTVKKKKKKLKALNIAQETAAMKTTAIKKPAIGFRASDTLLQSGQIFKCTLCRFQTEDEIEQRRHFRTGQHLEVMTHLSKSLPKKHVDFIKEYLDNDCKVVSGERHRQDLPIRTDYFKGIGQEHFLHRVDAAHCSACNVYLPDDPVHLRDHIKSNDHVLNRKIIYKQIRVESTVAANKLFKDEKVSAMLDRYLKGDNPFIQNEDLDLEYLVAEEDDSPGPSEIPDNESTYTTSRPQTDVHLDVLGTEIEDAAEATSRN</sequence>
<evidence type="ECO:0000313" key="3">
    <source>
        <dbReference type="Proteomes" id="UP000694569"/>
    </source>
</evidence>
<proteinExistence type="predicted"/>
<dbReference type="GO" id="GO:0003677">
    <property type="term" value="F:DNA binding"/>
    <property type="evidence" value="ECO:0007669"/>
    <property type="project" value="InterPro"/>
</dbReference>
<feature type="compositionally biased region" description="Polar residues" evidence="1">
    <location>
        <begin position="402"/>
        <end position="412"/>
    </location>
</feature>
<evidence type="ECO:0000313" key="2">
    <source>
        <dbReference type="Ensembl" id="ENSLLEP00000048148.1"/>
    </source>
</evidence>
<dbReference type="GeneTree" id="ENSGT00530000063777"/>
<dbReference type="AlphaFoldDB" id="A0A8C5RAT5"/>
<accession>A0A8C5RAT5</accession>